<keyword evidence="1" id="KW-0732">Signal</keyword>
<feature type="signal peptide" evidence="1">
    <location>
        <begin position="1"/>
        <end position="19"/>
    </location>
</feature>
<proteinExistence type="predicted"/>
<keyword evidence="3" id="KW-1185">Reference proteome</keyword>
<protein>
    <submittedName>
        <fullName evidence="2">Uncharacterized protein</fullName>
    </submittedName>
</protein>
<comment type="caution">
    <text evidence="2">The sequence shown here is derived from an EMBL/GenBank/DDBJ whole genome shotgun (WGS) entry which is preliminary data.</text>
</comment>
<accession>A0ABS6VV15</accession>
<evidence type="ECO:0000256" key="1">
    <source>
        <dbReference type="SAM" id="SignalP"/>
    </source>
</evidence>
<gene>
    <name evidence="2" type="ORF">KXJ70_15170</name>
</gene>
<organism evidence="2 3">
    <name type="scientific">Zhongshania aquimaris</name>
    <dbReference type="NCBI Taxonomy" id="2857107"/>
    <lineage>
        <taxon>Bacteria</taxon>
        <taxon>Pseudomonadati</taxon>
        <taxon>Pseudomonadota</taxon>
        <taxon>Gammaproteobacteria</taxon>
        <taxon>Cellvibrionales</taxon>
        <taxon>Spongiibacteraceae</taxon>
        <taxon>Zhongshania</taxon>
    </lineage>
</organism>
<sequence length="208" mass="23113">MLLRICFALLLSSPTISFAADCEDREIFTGELLTRAITQLVQNYGESASKQAISRCESGPGSKRQIKLAAHEQDDNFTYYRMVSCDQGRAADDVSCKASEGRRIKYQGTTIDTDSAAGDSDKNAKFTENYLRALDCFSAGLQAGTVKARKYNRLLDTTLDIPLPVDSVINSIHLLPGFQRYIINAGAEHFRFSVELDKEYGCFIEVLK</sequence>
<dbReference type="RefSeq" id="WP_219044373.1">
    <property type="nucleotide sequence ID" value="NZ_JAHWDQ010000004.1"/>
</dbReference>
<name>A0ABS6VV15_9GAMM</name>
<evidence type="ECO:0000313" key="3">
    <source>
        <dbReference type="Proteomes" id="UP001166291"/>
    </source>
</evidence>
<dbReference type="EMBL" id="JAHWDQ010000004">
    <property type="protein sequence ID" value="MBW2942136.1"/>
    <property type="molecule type" value="Genomic_DNA"/>
</dbReference>
<evidence type="ECO:0000313" key="2">
    <source>
        <dbReference type="EMBL" id="MBW2942136.1"/>
    </source>
</evidence>
<feature type="chain" id="PRO_5045403785" evidence="1">
    <location>
        <begin position="20"/>
        <end position="208"/>
    </location>
</feature>
<reference evidence="2" key="1">
    <citation type="submission" date="2021-07" db="EMBL/GenBank/DDBJ databases">
        <title>Zhongshania sp. CAU 1632 isolated from seawater.</title>
        <authorList>
            <person name="Kim W."/>
        </authorList>
    </citation>
    <scope>NUCLEOTIDE SEQUENCE</scope>
    <source>
        <strain evidence="2">CAU 1632</strain>
    </source>
</reference>
<dbReference type="Proteomes" id="UP001166291">
    <property type="component" value="Unassembled WGS sequence"/>
</dbReference>